<evidence type="ECO:0000256" key="2">
    <source>
        <dbReference type="ARBA" id="ARBA00022723"/>
    </source>
</evidence>
<keyword evidence="2" id="KW-0479">Metal-binding</keyword>
<evidence type="ECO:0000256" key="5">
    <source>
        <dbReference type="SAM" id="SignalP"/>
    </source>
</evidence>
<dbReference type="PROSITE" id="PS50255">
    <property type="entry name" value="CYTOCHROME_B5_2"/>
    <property type="match status" value="1"/>
</dbReference>
<comment type="caution">
    <text evidence="7">The sequence shown here is derived from an EMBL/GenBank/DDBJ whole genome shotgun (WGS) entry which is preliminary data.</text>
</comment>
<dbReference type="SUPFAM" id="SSF55856">
    <property type="entry name" value="Cytochrome b5-like heme/steroid binding domain"/>
    <property type="match status" value="1"/>
</dbReference>
<feature type="domain" description="Cytochrome b5 heme-binding" evidence="6">
    <location>
        <begin position="38"/>
        <end position="118"/>
    </location>
</feature>
<organism evidence="7 8">
    <name type="scientific">Wenzhouxiangella sediminis</name>
    <dbReference type="NCBI Taxonomy" id="1792836"/>
    <lineage>
        <taxon>Bacteria</taxon>
        <taxon>Pseudomonadati</taxon>
        <taxon>Pseudomonadota</taxon>
        <taxon>Gammaproteobacteria</taxon>
        <taxon>Chromatiales</taxon>
        <taxon>Wenzhouxiangellaceae</taxon>
        <taxon>Wenzhouxiangella</taxon>
    </lineage>
</organism>
<dbReference type="GO" id="GO:0020037">
    <property type="term" value="F:heme binding"/>
    <property type="evidence" value="ECO:0007669"/>
    <property type="project" value="TreeGrafter"/>
</dbReference>
<evidence type="ECO:0000313" key="7">
    <source>
        <dbReference type="EMBL" id="RFF32291.1"/>
    </source>
</evidence>
<proteinExistence type="inferred from homology"/>
<evidence type="ECO:0000259" key="6">
    <source>
        <dbReference type="PROSITE" id="PS50255"/>
    </source>
</evidence>
<keyword evidence="3" id="KW-0408">Iron</keyword>
<dbReference type="RefSeq" id="WP_116649473.1">
    <property type="nucleotide sequence ID" value="NZ_QUZK01000012.1"/>
</dbReference>
<dbReference type="OrthoDB" id="8173637at2"/>
<feature type="chain" id="PRO_5017546609" evidence="5">
    <location>
        <begin position="32"/>
        <end position="122"/>
    </location>
</feature>
<reference evidence="7 8" key="1">
    <citation type="submission" date="2018-08" db="EMBL/GenBank/DDBJ databases">
        <title>Wenzhouxiangella salilacus sp. nov., a novel bacterium isolated from a saline lake in Xinjiang Province, China.</title>
        <authorList>
            <person name="Han S."/>
        </authorList>
    </citation>
    <scope>NUCLEOTIDE SEQUENCE [LARGE SCALE GENOMIC DNA]</scope>
    <source>
        <strain evidence="7 8">XDB06</strain>
    </source>
</reference>
<keyword evidence="8" id="KW-1185">Reference proteome</keyword>
<name>A0A3E1KC85_9GAMM</name>
<accession>A0A3E1KC85</accession>
<dbReference type="GO" id="GO:0046872">
    <property type="term" value="F:metal ion binding"/>
    <property type="evidence" value="ECO:0007669"/>
    <property type="project" value="UniProtKB-KW"/>
</dbReference>
<dbReference type="InterPro" id="IPR050668">
    <property type="entry name" value="Cytochrome_b5"/>
</dbReference>
<evidence type="ECO:0000256" key="3">
    <source>
        <dbReference type="ARBA" id="ARBA00023004"/>
    </source>
</evidence>
<dbReference type="InterPro" id="IPR001199">
    <property type="entry name" value="Cyt_B5-like_heme/steroid-bd"/>
</dbReference>
<dbReference type="Gene3D" id="3.10.120.10">
    <property type="entry name" value="Cytochrome b5-like heme/steroid binding domain"/>
    <property type="match status" value="1"/>
</dbReference>
<dbReference type="Pfam" id="PF00173">
    <property type="entry name" value="Cyt-b5"/>
    <property type="match status" value="1"/>
</dbReference>
<protein>
    <submittedName>
        <fullName evidence="7">Cytochrome b5 domain-containing protein</fullName>
    </submittedName>
</protein>
<evidence type="ECO:0000256" key="1">
    <source>
        <dbReference type="ARBA" id="ARBA00022617"/>
    </source>
</evidence>
<evidence type="ECO:0000313" key="8">
    <source>
        <dbReference type="Proteomes" id="UP000260351"/>
    </source>
</evidence>
<keyword evidence="1" id="KW-0349">Heme</keyword>
<dbReference type="InterPro" id="IPR036400">
    <property type="entry name" value="Cyt_B5-like_heme/steroid_sf"/>
</dbReference>
<keyword evidence="5" id="KW-0732">Signal</keyword>
<gene>
    <name evidence="7" type="ORF">DZC52_02150</name>
</gene>
<dbReference type="EMBL" id="QUZK01000012">
    <property type="protein sequence ID" value="RFF32291.1"/>
    <property type="molecule type" value="Genomic_DNA"/>
</dbReference>
<sequence>MKQAVYTIFVAFWACVLTVVALDALTPAAEAGDGQETKSTFTLAEVAEHDRLEDCWMAIEGHVYDFTAYIDQHPTPPEVLEPWCGTEATEGMRTKGYGRDHSERAWQMAEQYRVGSLAENGN</sequence>
<dbReference type="GO" id="GO:0016020">
    <property type="term" value="C:membrane"/>
    <property type="evidence" value="ECO:0007669"/>
    <property type="project" value="TreeGrafter"/>
</dbReference>
<comment type="similarity">
    <text evidence="4">Belongs to the cytochrome b5 family.</text>
</comment>
<dbReference type="SMART" id="SM01117">
    <property type="entry name" value="Cyt-b5"/>
    <property type="match status" value="1"/>
</dbReference>
<dbReference type="Proteomes" id="UP000260351">
    <property type="component" value="Unassembled WGS sequence"/>
</dbReference>
<evidence type="ECO:0000256" key="4">
    <source>
        <dbReference type="ARBA" id="ARBA00038168"/>
    </source>
</evidence>
<feature type="signal peptide" evidence="5">
    <location>
        <begin position="1"/>
        <end position="31"/>
    </location>
</feature>
<dbReference type="AlphaFoldDB" id="A0A3E1KC85"/>
<dbReference type="PANTHER" id="PTHR19359">
    <property type="entry name" value="CYTOCHROME B5"/>
    <property type="match status" value="1"/>
</dbReference>